<dbReference type="SUPFAM" id="SSF56281">
    <property type="entry name" value="Metallo-hydrolase/oxidoreductase"/>
    <property type="match status" value="1"/>
</dbReference>
<comment type="similarity">
    <text evidence="2">Belongs to the metallo-beta-lactamase superfamily.</text>
</comment>
<evidence type="ECO:0000313" key="8">
    <source>
        <dbReference type="Proteomes" id="UP000031866"/>
    </source>
</evidence>
<accession>A0A0B5QMN7</accession>
<dbReference type="AlphaFoldDB" id="A0A0B5QMN7"/>
<feature type="domain" description="Metallo-beta-lactamase" evidence="6">
    <location>
        <begin position="38"/>
        <end position="233"/>
    </location>
</feature>
<name>A0A0B5QMN7_CLOBE</name>
<evidence type="ECO:0000259" key="6">
    <source>
        <dbReference type="SMART" id="SM00849"/>
    </source>
</evidence>
<keyword evidence="4 7" id="KW-0378">Hydrolase</keyword>
<dbReference type="OrthoDB" id="9758182at2"/>
<gene>
    <name evidence="7" type="ORF">LF65_02694</name>
</gene>
<evidence type="ECO:0000256" key="4">
    <source>
        <dbReference type="ARBA" id="ARBA00022801"/>
    </source>
</evidence>
<keyword evidence="3" id="KW-0479">Metal-binding</keyword>
<dbReference type="Pfam" id="PF00753">
    <property type="entry name" value="Lactamase_B"/>
    <property type="match status" value="1"/>
</dbReference>
<dbReference type="Proteomes" id="UP000031866">
    <property type="component" value="Chromosome"/>
</dbReference>
<proteinExistence type="inferred from homology"/>
<comment type="cofactor">
    <cofactor evidence="1">
        <name>Zn(2+)</name>
        <dbReference type="ChEBI" id="CHEBI:29105"/>
    </cofactor>
</comment>
<dbReference type="GO" id="GO:0016787">
    <property type="term" value="F:hydrolase activity"/>
    <property type="evidence" value="ECO:0007669"/>
    <property type="project" value="UniProtKB-KW"/>
</dbReference>
<reference evidence="8" key="1">
    <citation type="submission" date="2014-12" db="EMBL/GenBank/DDBJ databases">
        <title>Genome sequence of Clostridium beijerinckii strain 59B.</title>
        <authorList>
            <person name="Little G.T."/>
            <person name="Minton N.P."/>
        </authorList>
    </citation>
    <scope>NUCLEOTIDE SEQUENCE [LARGE SCALE GENOMIC DNA]</scope>
    <source>
        <strain evidence="8">59B</strain>
    </source>
</reference>
<dbReference type="PANTHER" id="PTHR42978">
    <property type="entry name" value="QUORUM-QUENCHING LACTONASE YTNP-RELATED-RELATED"/>
    <property type="match status" value="1"/>
</dbReference>
<protein>
    <submittedName>
        <fullName evidence="7">MBL fold metallo-hydrolase</fullName>
    </submittedName>
</protein>
<dbReference type="GO" id="GO:0046872">
    <property type="term" value="F:metal ion binding"/>
    <property type="evidence" value="ECO:0007669"/>
    <property type="project" value="UniProtKB-KW"/>
</dbReference>
<dbReference type="InterPro" id="IPR051013">
    <property type="entry name" value="MBL_superfamily_lactonases"/>
</dbReference>
<evidence type="ECO:0000256" key="5">
    <source>
        <dbReference type="ARBA" id="ARBA00022833"/>
    </source>
</evidence>
<evidence type="ECO:0000256" key="3">
    <source>
        <dbReference type="ARBA" id="ARBA00022723"/>
    </source>
</evidence>
<dbReference type="PANTHER" id="PTHR42978:SF2">
    <property type="entry name" value="102 KBASES UNSTABLE REGION: FROM 1 TO 119443"/>
    <property type="match status" value="1"/>
</dbReference>
<dbReference type="Gene3D" id="3.60.15.10">
    <property type="entry name" value="Ribonuclease Z/Hydroxyacylglutathione hydrolase-like"/>
    <property type="match status" value="1"/>
</dbReference>
<evidence type="ECO:0000256" key="1">
    <source>
        <dbReference type="ARBA" id="ARBA00001947"/>
    </source>
</evidence>
<evidence type="ECO:0000313" key="7">
    <source>
        <dbReference type="EMBL" id="AJG99267.1"/>
    </source>
</evidence>
<dbReference type="KEGG" id="cbei:LF65_02694"/>
<dbReference type="SMART" id="SM00849">
    <property type="entry name" value="Lactamase_B"/>
    <property type="match status" value="1"/>
</dbReference>
<organism evidence="7 8">
    <name type="scientific">Clostridium beijerinckii</name>
    <name type="common">Clostridium MP</name>
    <dbReference type="NCBI Taxonomy" id="1520"/>
    <lineage>
        <taxon>Bacteria</taxon>
        <taxon>Bacillati</taxon>
        <taxon>Bacillota</taxon>
        <taxon>Clostridia</taxon>
        <taxon>Eubacteriales</taxon>
        <taxon>Clostridiaceae</taxon>
        <taxon>Clostridium</taxon>
    </lineage>
</organism>
<sequence length="249" mass="28195">MKILALEFYKSGRMKESFAFGGSLEKEKININKDYPASLQNYLIDTGKEVILVDTGLPVETPDFEDKPDQALYMGEKIANFKEALKNVGYAPEDVSKVVLTHKHPDHAGELRMFDHAKIYISKIELEAMNITADNLVEVNFTDGQYKNFDKSQIISENIYMLPAYGHTTGNSLIVVYDNGIHYMIHGDVTYTDEALRQNQLSVVFEDKGQAIETLNKVRTFIKENDTVYLSTHTPEGVTSLKNKTIMKL</sequence>
<dbReference type="EMBL" id="CP010086">
    <property type="protein sequence ID" value="AJG99267.1"/>
    <property type="molecule type" value="Genomic_DNA"/>
</dbReference>
<keyword evidence="5" id="KW-0862">Zinc</keyword>
<dbReference type="InterPro" id="IPR036866">
    <property type="entry name" value="RibonucZ/Hydroxyglut_hydro"/>
</dbReference>
<dbReference type="InterPro" id="IPR001279">
    <property type="entry name" value="Metallo-B-lactamas"/>
</dbReference>
<dbReference type="RefSeq" id="WP_041896634.1">
    <property type="nucleotide sequence ID" value="NZ_CP010086.2"/>
</dbReference>
<evidence type="ECO:0000256" key="2">
    <source>
        <dbReference type="ARBA" id="ARBA00007749"/>
    </source>
</evidence>
<dbReference type="STRING" id="1520.LF65_02694"/>